<dbReference type="PANTHER" id="PTHR24223:SF353">
    <property type="entry name" value="ABC TRANSPORTER ATP-BINDING PROTEIN_PERMEASE VMR1-RELATED"/>
    <property type="match status" value="1"/>
</dbReference>
<evidence type="ECO:0000256" key="9">
    <source>
        <dbReference type="SAM" id="Phobius"/>
    </source>
</evidence>
<feature type="transmembrane region" description="Helical" evidence="9">
    <location>
        <begin position="788"/>
        <end position="807"/>
    </location>
</feature>
<dbReference type="InterPro" id="IPR027417">
    <property type="entry name" value="P-loop_NTPase"/>
</dbReference>
<feature type="transmembrane region" description="Helical" evidence="9">
    <location>
        <begin position="1038"/>
        <end position="1058"/>
    </location>
</feature>
<evidence type="ECO:0000256" key="6">
    <source>
        <dbReference type="ARBA" id="ARBA00022840"/>
    </source>
</evidence>
<reference evidence="12 13" key="1">
    <citation type="submission" date="2014-04" db="EMBL/GenBank/DDBJ databases">
        <authorList>
            <consortium name="DOE Joint Genome Institute"/>
            <person name="Kuo A."/>
            <person name="Gay G."/>
            <person name="Dore J."/>
            <person name="Kohler A."/>
            <person name="Nagy L.G."/>
            <person name="Floudas D."/>
            <person name="Copeland A."/>
            <person name="Barry K.W."/>
            <person name="Cichocki N."/>
            <person name="Veneault-Fourrey C."/>
            <person name="LaButti K."/>
            <person name="Lindquist E.A."/>
            <person name="Lipzen A."/>
            <person name="Lundell T."/>
            <person name="Morin E."/>
            <person name="Murat C."/>
            <person name="Sun H."/>
            <person name="Tunlid A."/>
            <person name="Henrissat B."/>
            <person name="Grigoriev I.V."/>
            <person name="Hibbett D.S."/>
            <person name="Martin F."/>
            <person name="Nordberg H.P."/>
            <person name="Cantor M.N."/>
            <person name="Hua S.X."/>
        </authorList>
    </citation>
    <scope>NUCLEOTIDE SEQUENCE [LARGE SCALE GENOMIC DNA]</scope>
    <source>
        <strain evidence="13">h7</strain>
    </source>
</reference>
<dbReference type="GO" id="GO:0140359">
    <property type="term" value="F:ABC-type transporter activity"/>
    <property type="evidence" value="ECO:0007669"/>
    <property type="project" value="InterPro"/>
</dbReference>
<evidence type="ECO:0000256" key="7">
    <source>
        <dbReference type="ARBA" id="ARBA00022989"/>
    </source>
</evidence>
<dbReference type="CDD" id="cd03244">
    <property type="entry name" value="ABCC_MRP_domain2"/>
    <property type="match status" value="1"/>
</dbReference>
<feature type="transmembrane region" description="Helical" evidence="9">
    <location>
        <begin position="1015"/>
        <end position="1032"/>
    </location>
</feature>
<dbReference type="PROSITE" id="PS50929">
    <property type="entry name" value="ABC_TM1F"/>
    <property type="match status" value="2"/>
</dbReference>
<keyword evidence="7 9" id="KW-1133">Transmembrane helix</keyword>
<reference evidence="13" key="2">
    <citation type="submission" date="2015-01" db="EMBL/GenBank/DDBJ databases">
        <title>Evolutionary Origins and Diversification of the Mycorrhizal Mutualists.</title>
        <authorList>
            <consortium name="DOE Joint Genome Institute"/>
            <consortium name="Mycorrhizal Genomics Consortium"/>
            <person name="Kohler A."/>
            <person name="Kuo A."/>
            <person name="Nagy L.G."/>
            <person name="Floudas D."/>
            <person name="Copeland A."/>
            <person name="Barry K.W."/>
            <person name="Cichocki N."/>
            <person name="Veneault-Fourrey C."/>
            <person name="LaButti K."/>
            <person name="Lindquist E.A."/>
            <person name="Lipzen A."/>
            <person name="Lundell T."/>
            <person name="Morin E."/>
            <person name="Murat C."/>
            <person name="Riley R."/>
            <person name="Ohm R."/>
            <person name="Sun H."/>
            <person name="Tunlid A."/>
            <person name="Henrissat B."/>
            <person name="Grigoriev I.V."/>
            <person name="Hibbett D.S."/>
            <person name="Martin F."/>
        </authorList>
    </citation>
    <scope>NUCLEOTIDE SEQUENCE [LARGE SCALE GENOMIC DNA]</scope>
    <source>
        <strain evidence="13">h7</strain>
    </source>
</reference>
<protein>
    <recommendedName>
        <fullName evidence="14">P-loop containing nucleoside triphosphate hydrolase protein</fullName>
    </recommendedName>
</protein>
<dbReference type="PROSITE" id="PS00211">
    <property type="entry name" value="ABC_TRANSPORTER_1"/>
    <property type="match status" value="1"/>
</dbReference>
<dbReference type="PANTHER" id="PTHR24223">
    <property type="entry name" value="ATP-BINDING CASSETTE SUB-FAMILY C"/>
    <property type="match status" value="1"/>
</dbReference>
<keyword evidence="4" id="KW-0677">Repeat</keyword>
<keyword evidence="13" id="KW-1185">Reference proteome</keyword>
<dbReference type="SUPFAM" id="SSF52540">
    <property type="entry name" value="P-loop containing nucleoside triphosphate hydrolases"/>
    <property type="match status" value="2"/>
</dbReference>
<evidence type="ECO:0000256" key="8">
    <source>
        <dbReference type="ARBA" id="ARBA00023136"/>
    </source>
</evidence>
<feature type="transmembrane region" description="Helical" evidence="9">
    <location>
        <begin position="254"/>
        <end position="273"/>
    </location>
</feature>
<feature type="transmembrane region" description="Helical" evidence="9">
    <location>
        <begin position="911"/>
        <end position="939"/>
    </location>
</feature>
<feature type="domain" description="ABC transmembrane type-1" evidence="11">
    <location>
        <begin position="792"/>
        <end position="1052"/>
    </location>
</feature>
<proteinExistence type="predicted"/>
<dbReference type="STRING" id="686832.A0A0C2YA88"/>
<dbReference type="HOGENOM" id="CLU_000604_27_6_1"/>
<dbReference type="GO" id="GO:0000329">
    <property type="term" value="C:fungal-type vacuole membrane"/>
    <property type="evidence" value="ECO:0007669"/>
    <property type="project" value="TreeGrafter"/>
</dbReference>
<keyword evidence="2" id="KW-0813">Transport</keyword>
<dbReference type="EMBL" id="KN831770">
    <property type="protein sequence ID" value="KIM46743.1"/>
    <property type="molecule type" value="Genomic_DNA"/>
</dbReference>
<feature type="domain" description="ABC transporter" evidence="10">
    <location>
        <begin position="446"/>
        <end position="712"/>
    </location>
</feature>
<keyword evidence="3 9" id="KW-0812">Transmembrane</keyword>
<evidence type="ECO:0000256" key="4">
    <source>
        <dbReference type="ARBA" id="ARBA00022737"/>
    </source>
</evidence>
<feature type="domain" description="ABC transporter" evidence="10">
    <location>
        <begin position="1107"/>
        <end position="1347"/>
    </location>
</feature>
<name>A0A0C2YA88_HEBCY</name>
<gene>
    <name evidence="12" type="ORF">M413DRAFT_63584</name>
</gene>
<keyword evidence="8 9" id="KW-0472">Membrane</keyword>
<dbReference type="Pfam" id="PF00005">
    <property type="entry name" value="ABC_tran"/>
    <property type="match status" value="2"/>
</dbReference>
<dbReference type="InterPro" id="IPR050173">
    <property type="entry name" value="ABC_transporter_C-like"/>
</dbReference>
<dbReference type="Pfam" id="PF00664">
    <property type="entry name" value="ABC_membrane"/>
    <property type="match status" value="2"/>
</dbReference>
<dbReference type="SMART" id="SM00382">
    <property type="entry name" value="AAA"/>
    <property type="match status" value="2"/>
</dbReference>
<dbReference type="GO" id="GO:0005524">
    <property type="term" value="F:ATP binding"/>
    <property type="evidence" value="ECO:0007669"/>
    <property type="project" value="UniProtKB-KW"/>
</dbReference>
<dbReference type="InterPro" id="IPR003593">
    <property type="entry name" value="AAA+_ATPase"/>
</dbReference>
<organism evidence="12 13">
    <name type="scientific">Hebeloma cylindrosporum</name>
    <dbReference type="NCBI Taxonomy" id="76867"/>
    <lineage>
        <taxon>Eukaryota</taxon>
        <taxon>Fungi</taxon>
        <taxon>Dikarya</taxon>
        <taxon>Basidiomycota</taxon>
        <taxon>Agaricomycotina</taxon>
        <taxon>Agaricomycetes</taxon>
        <taxon>Agaricomycetidae</taxon>
        <taxon>Agaricales</taxon>
        <taxon>Agaricineae</taxon>
        <taxon>Hymenogastraceae</taxon>
        <taxon>Hebeloma</taxon>
    </lineage>
</organism>
<evidence type="ECO:0000256" key="5">
    <source>
        <dbReference type="ARBA" id="ARBA00022741"/>
    </source>
</evidence>
<dbReference type="Gene3D" id="3.40.50.300">
    <property type="entry name" value="P-loop containing nucleotide triphosphate hydrolases"/>
    <property type="match status" value="2"/>
</dbReference>
<dbReference type="Proteomes" id="UP000053424">
    <property type="component" value="Unassembled WGS sequence"/>
</dbReference>
<dbReference type="OrthoDB" id="6500128at2759"/>
<accession>A0A0C2YA88</accession>
<evidence type="ECO:0000259" key="11">
    <source>
        <dbReference type="PROSITE" id="PS50929"/>
    </source>
</evidence>
<dbReference type="SUPFAM" id="SSF90123">
    <property type="entry name" value="ABC transporter transmembrane region"/>
    <property type="match status" value="2"/>
</dbReference>
<dbReference type="Gene3D" id="1.20.1560.10">
    <property type="entry name" value="ABC transporter type 1, transmembrane domain"/>
    <property type="match status" value="2"/>
</dbReference>
<evidence type="ECO:0008006" key="14">
    <source>
        <dbReference type="Google" id="ProtNLM"/>
    </source>
</evidence>
<dbReference type="FunFam" id="3.40.50.300:FF:001354">
    <property type="entry name" value="ATP-binding cassette (ABC) transporter, putative"/>
    <property type="match status" value="1"/>
</dbReference>
<dbReference type="CDD" id="cd03250">
    <property type="entry name" value="ABCC_MRP_domain1"/>
    <property type="match status" value="1"/>
</dbReference>
<feature type="domain" description="ABC transmembrane type-1" evidence="11">
    <location>
        <begin position="127"/>
        <end position="420"/>
    </location>
</feature>
<dbReference type="InterPro" id="IPR003439">
    <property type="entry name" value="ABC_transporter-like_ATP-bd"/>
</dbReference>
<evidence type="ECO:0000256" key="3">
    <source>
        <dbReference type="ARBA" id="ARBA00022692"/>
    </source>
</evidence>
<comment type="subcellular location">
    <subcellularLocation>
        <location evidence="1">Membrane</location>
        <topology evidence="1">Multi-pass membrane protein</topology>
    </subcellularLocation>
</comment>
<keyword evidence="5" id="KW-0547">Nucleotide-binding</keyword>
<feature type="transmembrane region" description="Helical" evidence="9">
    <location>
        <begin position="827"/>
        <end position="846"/>
    </location>
</feature>
<feature type="transmembrane region" description="Helical" evidence="9">
    <location>
        <begin position="164"/>
        <end position="186"/>
    </location>
</feature>
<evidence type="ECO:0000256" key="1">
    <source>
        <dbReference type="ARBA" id="ARBA00004141"/>
    </source>
</evidence>
<keyword evidence="6" id="KW-0067">ATP-binding</keyword>
<dbReference type="InterPro" id="IPR011527">
    <property type="entry name" value="ABC1_TM_dom"/>
</dbReference>
<evidence type="ECO:0000313" key="13">
    <source>
        <dbReference type="Proteomes" id="UP000053424"/>
    </source>
</evidence>
<feature type="transmembrane region" description="Helical" evidence="9">
    <location>
        <begin position="119"/>
        <end position="144"/>
    </location>
</feature>
<dbReference type="InterPro" id="IPR017871">
    <property type="entry name" value="ABC_transporter-like_CS"/>
</dbReference>
<evidence type="ECO:0000256" key="2">
    <source>
        <dbReference type="ARBA" id="ARBA00022448"/>
    </source>
</evidence>
<evidence type="ECO:0000313" key="12">
    <source>
        <dbReference type="EMBL" id="KIM46743.1"/>
    </source>
</evidence>
<dbReference type="CDD" id="cd18604">
    <property type="entry name" value="ABC_6TM_VMR1_D2_like"/>
    <property type="match status" value="1"/>
</dbReference>
<sequence length="1362" mass="151330">MVVVTIPYGPRTHYPQERIYGPKSSLSAGNLPEENVSGEHSISLVEKLFFSHAGSIFMLGGSKKLITLDELPILPARLRALVNLSQIRYARRYIKLPLESLRQLDSGYELAYQLLRVNFPLVCTIQLLSVVTAAMYYAPIAFIQFFLEYIEADPQRKDTSWGRFYVTGIFAAHFVVILSNAQLLWLSNNNLRTNLSLQLNTLLYTKTMVRKDVPSNANTSSSDESGPSTDFSSKAKVMTLMTTDVGRARELSRLIFSLTDAAIGISIGTYMLYKLLGVSTFVGLGITFLMTPLNQLAGHSVVYLQKMIMSCRDERVALTNEFLGAIRMIKFMAWERSFEKRILAVRMRELKYQKKIFILQTLWDSLGNSIPLMFALGCFGHFTVIRGEDLTPSIAFTAVIFGQIKYNFNGLPEFFVAALQAFVSLRRIEKYLYVAEVRPHSKGQHQRVHDVAFQSATVGWPQIRTTVSESETPGNGFSLIGINTTFPRGELSLVCGKIGSGKTLLLLGRSSTLLGEADVLAGQVLCPRSVPDSYSSLSEVDDLVPWIMDGICAYVPQTPWLRNQSIKENILFGLPYDSERYEAVLEACALVHDLNVLEDGDECEVGEHGINLSGGQKARISLARAVYSRASILLLDDVLSAVDAHTAHHLWSHCFKSALMHHRTTILVSHHIQLCGPDSKLIVALDGGRVRFSGSWPKFQRSDVMSSILASNPAPKEDTENVEEITTVLLVEPASQGQPNKATIVNGKLPATKKDGEKAHKLPKEEKRFEGRISRDVWLLYIRANGNLWFWLVLWVALLVSSLSPVWEKGWLKIWSSSGDPPQKAGFFLGIYAGVKIATKIVRWLIIFSGSIHASKVLYEKLLETVLFANIQFHDTTSRGRVLNRFGKDFEAVDNELPNELGRALMIAMSVILTISTLTFVGGLPLFIASLLFLGIAFLSNVQITHLFLHLFGHEASVTSSPLFSIYGETISGLTVIRAFGMPTKFLKDMIICADTNMNPSYWVVGLNRWLNVRFQMITGALIGILALIILLNPSIDASWAGLALAFASTLTLDVYFIPSLQIRRWVDVEQTMVALERIKEYSDLPTEAPEYIEPRPPAAWPTSGSIQFENISVRYAAELPDVLHGLTFEVKPGEKVGLIGRTGSGKSTVGLALLRFVEAREGRILIDGVNIAKIGLTDLRSRLTIVPQDPVLLSGTLRSTLDIFGEYDDAGLYEALRRVNLLKPSGPDQSQSSIFANLDTPVSELGDNFSTGEKQLLCMARALLRRSKVLVMDEATASVDYATDEIISRTIREEFADSTIVTIAHRLRTVIDYDRIMVMDEGQIVEFDSPGLLINNEGSRFHKLCKAAGIEEFAKLNAMVH</sequence>
<dbReference type="GO" id="GO:0016887">
    <property type="term" value="F:ATP hydrolysis activity"/>
    <property type="evidence" value="ECO:0007669"/>
    <property type="project" value="InterPro"/>
</dbReference>
<feature type="transmembrane region" description="Helical" evidence="9">
    <location>
        <begin position="279"/>
        <end position="304"/>
    </location>
</feature>
<dbReference type="CDD" id="cd18596">
    <property type="entry name" value="ABC_6TM_VMR1_D1_like"/>
    <property type="match status" value="1"/>
</dbReference>
<dbReference type="PROSITE" id="PS50893">
    <property type="entry name" value="ABC_TRANSPORTER_2"/>
    <property type="match status" value="2"/>
</dbReference>
<dbReference type="FunFam" id="1.20.1560.10:FF:000013">
    <property type="entry name" value="ABC transporter C family member 2"/>
    <property type="match status" value="1"/>
</dbReference>
<dbReference type="InterPro" id="IPR036640">
    <property type="entry name" value="ABC1_TM_sf"/>
</dbReference>
<evidence type="ECO:0000259" key="10">
    <source>
        <dbReference type="PROSITE" id="PS50893"/>
    </source>
</evidence>